<keyword evidence="1 2" id="KW-0749">Sporulation</keyword>
<dbReference type="Proteomes" id="UP000564806">
    <property type="component" value="Unassembled WGS sequence"/>
</dbReference>
<comment type="induction">
    <text evidence="2">Expressed only in the forespore compartment of sporulating cells.</text>
</comment>
<comment type="caution">
    <text evidence="3">The sequence shown here is derived from an EMBL/GenBank/DDBJ whole genome shotgun (WGS) entry which is preliminary data.</text>
</comment>
<gene>
    <name evidence="2 3" type="primary">sspI</name>
    <name evidence="3" type="ORF">HPT30_02050</name>
</gene>
<reference evidence="3" key="1">
    <citation type="submission" date="2020-06" db="EMBL/GenBank/DDBJ databases">
        <title>Paenibacillus sp. nov., isolated from soil.</title>
        <authorList>
            <person name="Seo Y.L."/>
        </authorList>
    </citation>
    <scope>NUCLEOTIDE SEQUENCE [LARGE SCALE GENOMIC DNA]</scope>
    <source>
        <strain evidence="3">JW14</strain>
    </source>
</reference>
<dbReference type="Pfam" id="PF14098">
    <property type="entry name" value="SSPI"/>
    <property type="match status" value="1"/>
</dbReference>
<evidence type="ECO:0000313" key="3">
    <source>
        <dbReference type="EMBL" id="NUU59164.1"/>
    </source>
</evidence>
<comment type="similarity">
    <text evidence="2">Belongs to the SspI family.</text>
</comment>
<keyword evidence="4" id="KW-1185">Reference proteome</keyword>
<accession>A0A850EIC1</accession>
<evidence type="ECO:0000256" key="1">
    <source>
        <dbReference type="ARBA" id="ARBA00022969"/>
    </source>
</evidence>
<name>A0A850EIC1_9BACL</name>
<proteinExistence type="evidence at transcript level"/>
<dbReference type="RefSeq" id="WP_175369893.1">
    <property type="nucleotide sequence ID" value="NZ_JABWCS010000180.1"/>
</dbReference>
<evidence type="ECO:0000313" key="4">
    <source>
        <dbReference type="Proteomes" id="UP000564806"/>
    </source>
</evidence>
<protein>
    <recommendedName>
        <fullName evidence="2">Small, acid-soluble spore protein I</fullName>
        <shortName evidence="2">SASP I</shortName>
    </recommendedName>
</protein>
<dbReference type="AlphaFoldDB" id="A0A850EIC1"/>
<dbReference type="GO" id="GO:0030436">
    <property type="term" value="P:asexual sporulation"/>
    <property type="evidence" value="ECO:0007669"/>
    <property type="project" value="UniProtKB-UniRule"/>
</dbReference>
<evidence type="ECO:0000256" key="2">
    <source>
        <dbReference type="HAMAP-Rule" id="MF_00669"/>
    </source>
</evidence>
<dbReference type="EMBL" id="JABWCS010000180">
    <property type="protein sequence ID" value="NUU59164.1"/>
    <property type="molecule type" value="Genomic_DNA"/>
</dbReference>
<organism evidence="3 4">
    <name type="scientific">Paenibacillus agri</name>
    <dbReference type="NCBI Taxonomy" id="2744309"/>
    <lineage>
        <taxon>Bacteria</taxon>
        <taxon>Bacillati</taxon>
        <taxon>Bacillota</taxon>
        <taxon>Bacilli</taxon>
        <taxon>Bacillales</taxon>
        <taxon>Paenibacillaceae</taxon>
        <taxon>Paenibacillus</taxon>
    </lineage>
</organism>
<dbReference type="GO" id="GO:0030435">
    <property type="term" value="P:sporulation resulting in formation of a cellular spore"/>
    <property type="evidence" value="ECO:0007669"/>
    <property type="project" value="UniProtKB-KW"/>
</dbReference>
<dbReference type="InterPro" id="IPR017525">
    <property type="entry name" value="SspI"/>
</dbReference>
<comment type="subcellular location">
    <subcellularLocation>
        <location evidence="2">Spore core</location>
    </subcellularLocation>
</comment>
<dbReference type="HAMAP" id="MF_00669">
    <property type="entry name" value="SspI"/>
    <property type="match status" value="1"/>
</dbReference>
<dbReference type="NCBIfam" id="TIGR03092">
    <property type="entry name" value="SASP_sspI"/>
    <property type="match status" value="1"/>
</dbReference>
<sequence>MPITLDLRQAVIHKVHGQSEADLRHMIEGSIDGPEAALPGLGVMFEITWKHLDAAKQDKVIELLHENLKSMTPGSLTTS</sequence>